<keyword evidence="1" id="KW-1133">Transmembrane helix</keyword>
<feature type="transmembrane region" description="Helical" evidence="1">
    <location>
        <begin position="12"/>
        <end position="35"/>
    </location>
</feature>
<proteinExistence type="predicted"/>
<dbReference type="NCBIfam" id="TIGR02532">
    <property type="entry name" value="IV_pilin_GFxxxE"/>
    <property type="match status" value="1"/>
</dbReference>
<evidence type="ECO:0000256" key="1">
    <source>
        <dbReference type="SAM" id="Phobius"/>
    </source>
</evidence>
<evidence type="ECO:0008006" key="4">
    <source>
        <dbReference type="Google" id="ProtNLM"/>
    </source>
</evidence>
<protein>
    <recommendedName>
        <fullName evidence="4">Type II secretion system protein GspG C-terminal domain-containing protein</fullName>
    </recommendedName>
</protein>
<gene>
    <name evidence="2" type="ORF">COX37_03000</name>
</gene>
<comment type="caution">
    <text evidence="2">The sequence shown here is derived from an EMBL/GenBank/DDBJ whole genome shotgun (WGS) entry which is preliminary data.</text>
</comment>
<evidence type="ECO:0000313" key="3">
    <source>
        <dbReference type="Proteomes" id="UP000229976"/>
    </source>
</evidence>
<dbReference type="AlphaFoldDB" id="A0A2G9YVW8"/>
<name>A0A2G9YVW8_9BACT</name>
<evidence type="ECO:0000313" key="2">
    <source>
        <dbReference type="EMBL" id="PIP22631.1"/>
    </source>
</evidence>
<accession>A0A2G9YVW8</accession>
<keyword evidence="1" id="KW-0812">Transmembrane</keyword>
<dbReference type="Proteomes" id="UP000229976">
    <property type="component" value="Unassembled WGS sequence"/>
</dbReference>
<dbReference type="InterPro" id="IPR045584">
    <property type="entry name" value="Pilin-like"/>
</dbReference>
<dbReference type="InterPro" id="IPR012902">
    <property type="entry name" value="N_methyl_site"/>
</dbReference>
<organism evidence="2 3">
    <name type="scientific">Candidatus Nealsonbacteria bacterium CG23_combo_of_CG06-09_8_20_14_all_39_17</name>
    <dbReference type="NCBI Taxonomy" id="1974722"/>
    <lineage>
        <taxon>Bacteria</taxon>
        <taxon>Candidatus Nealsoniibacteriota</taxon>
    </lineage>
</organism>
<reference evidence="2 3" key="1">
    <citation type="submission" date="2017-09" db="EMBL/GenBank/DDBJ databases">
        <title>Depth-based differentiation of microbial function through sediment-hosted aquifers and enrichment of novel symbionts in the deep terrestrial subsurface.</title>
        <authorList>
            <person name="Probst A.J."/>
            <person name="Ladd B."/>
            <person name="Jarett J.K."/>
            <person name="Geller-Mcgrath D.E."/>
            <person name="Sieber C.M."/>
            <person name="Emerson J.B."/>
            <person name="Anantharaman K."/>
            <person name="Thomas B.C."/>
            <person name="Malmstrom R."/>
            <person name="Stieglmeier M."/>
            <person name="Klingl A."/>
            <person name="Woyke T."/>
            <person name="Ryan C.M."/>
            <person name="Banfield J.F."/>
        </authorList>
    </citation>
    <scope>NUCLEOTIDE SEQUENCE [LARGE SCALE GENOMIC DNA]</scope>
    <source>
        <strain evidence="2">CG23_combo_of_CG06-09_8_20_14_all_39_17</strain>
    </source>
</reference>
<dbReference type="Gene3D" id="3.30.700.10">
    <property type="entry name" value="Glycoprotein, Type 4 Pilin"/>
    <property type="match status" value="1"/>
</dbReference>
<sequence length="157" mass="17769">MFMKIKKGFAIVEILVVLAVVAILVSIVLVSMGSAREKMRDAQRMADLKKVSSVQQKYYDVSKKFFTAVSQNNIPEMEAYFPLTVDPKNNEPLVYKWVDNTADNQKFCLYAHMENSGSCSDVRYFVATNIGYREVCGSFNFSIPLTLDNCVNFSGFK</sequence>
<dbReference type="EMBL" id="PCRO01000036">
    <property type="protein sequence ID" value="PIP22631.1"/>
    <property type="molecule type" value="Genomic_DNA"/>
</dbReference>
<keyword evidence="1" id="KW-0472">Membrane</keyword>
<dbReference type="SUPFAM" id="SSF54523">
    <property type="entry name" value="Pili subunits"/>
    <property type="match status" value="1"/>
</dbReference>